<evidence type="ECO:0000256" key="12">
    <source>
        <dbReference type="SAM" id="MobiDB-lite"/>
    </source>
</evidence>
<organism evidence="14 15">
    <name type="scientific">Kwoniella heveanensis BCC8398</name>
    <dbReference type="NCBI Taxonomy" id="1296120"/>
    <lineage>
        <taxon>Eukaryota</taxon>
        <taxon>Fungi</taxon>
        <taxon>Dikarya</taxon>
        <taxon>Basidiomycota</taxon>
        <taxon>Agaricomycotina</taxon>
        <taxon>Tremellomycetes</taxon>
        <taxon>Tremellales</taxon>
        <taxon>Cryptococcaceae</taxon>
        <taxon>Kwoniella</taxon>
    </lineage>
</organism>
<feature type="compositionally biased region" description="Basic and acidic residues" evidence="12">
    <location>
        <begin position="92"/>
        <end position="107"/>
    </location>
</feature>
<dbReference type="GO" id="GO:0005783">
    <property type="term" value="C:endoplasmic reticulum"/>
    <property type="evidence" value="ECO:0007669"/>
    <property type="project" value="TreeGrafter"/>
</dbReference>
<evidence type="ECO:0000256" key="1">
    <source>
        <dbReference type="ARBA" id="ARBA00004127"/>
    </source>
</evidence>
<evidence type="ECO:0000256" key="5">
    <source>
        <dbReference type="ARBA" id="ARBA00022989"/>
    </source>
</evidence>
<feature type="region of interest" description="Disordered" evidence="12">
    <location>
        <begin position="92"/>
        <end position="115"/>
    </location>
</feature>
<evidence type="ECO:0000256" key="3">
    <source>
        <dbReference type="ARBA" id="ARBA00022679"/>
    </source>
</evidence>
<evidence type="ECO:0000256" key="6">
    <source>
        <dbReference type="ARBA" id="ARBA00023136"/>
    </source>
</evidence>
<reference evidence="15" key="2">
    <citation type="submission" date="2013-12" db="EMBL/GenBank/DDBJ databases">
        <title>Evolution of pathogenesis and genome organization in the Tremellales.</title>
        <authorList>
            <person name="Cuomo C."/>
            <person name="Litvintseva A."/>
            <person name="Heitman J."/>
            <person name="Chen Y."/>
            <person name="Sun S."/>
            <person name="Springer D."/>
            <person name="Dromer F."/>
            <person name="Young S."/>
            <person name="Zeng Q."/>
            <person name="Chapman S."/>
            <person name="Gujja S."/>
            <person name="Saif S."/>
            <person name="Birren B."/>
        </authorList>
    </citation>
    <scope>NUCLEOTIDE SEQUENCE [LARGE SCALE GENOMIC DNA]</scope>
    <source>
        <strain evidence="15">BCC8398</strain>
    </source>
</reference>
<comment type="subcellular location">
    <subcellularLocation>
        <location evidence="1">Endomembrane system</location>
        <topology evidence="1">Multi-pass membrane protein</topology>
    </subcellularLocation>
</comment>
<reference evidence="14 15" key="1">
    <citation type="submission" date="2013-07" db="EMBL/GenBank/DDBJ databases">
        <title>The Genome Sequence of Cryptococcus heveanensis BCC8398.</title>
        <authorList>
            <consortium name="The Broad Institute Genome Sequencing Platform"/>
            <person name="Cuomo C."/>
            <person name="Litvintseva A."/>
            <person name="Chen Y."/>
            <person name="Heitman J."/>
            <person name="Sun S."/>
            <person name="Springer D."/>
            <person name="Dromer F."/>
            <person name="Young S.K."/>
            <person name="Zeng Q."/>
            <person name="Gargeya S."/>
            <person name="Fitzgerald M."/>
            <person name="Abouelleil A."/>
            <person name="Alvarado L."/>
            <person name="Berlin A.M."/>
            <person name="Chapman S.B."/>
            <person name="Dewar J."/>
            <person name="Goldberg J."/>
            <person name="Griggs A."/>
            <person name="Gujja S."/>
            <person name="Hansen M."/>
            <person name="Howarth C."/>
            <person name="Imamovic A."/>
            <person name="Larimer J."/>
            <person name="McCowan C."/>
            <person name="Murphy C."/>
            <person name="Pearson M."/>
            <person name="Priest M."/>
            <person name="Roberts A."/>
            <person name="Saif S."/>
            <person name="Shea T."/>
            <person name="Sykes S."/>
            <person name="Wortman J."/>
            <person name="Nusbaum C."/>
            <person name="Birren B."/>
        </authorList>
    </citation>
    <scope>NUCLEOTIDE SEQUENCE [LARGE SCALE GENOMIC DNA]</scope>
    <source>
        <strain evidence="14 15">BCC8398</strain>
    </source>
</reference>
<keyword evidence="5 11" id="KW-1133">Transmembrane helix</keyword>
<feature type="domain" description="Palmitoyltransferase DHHC" evidence="13">
    <location>
        <begin position="135"/>
        <end position="205"/>
    </location>
</feature>
<keyword evidence="9 11" id="KW-0012">Acyltransferase</keyword>
<evidence type="ECO:0000313" key="15">
    <source>
        <dbReference type="Proteomes" id="UP000092666"/>
    </source>
</evidence>
<keyword evidence="3 11" id="KW-0808">Transferase</keyword>
<feature type="transmembrane region" description="Helical" evidence="11">
    <location>
        <begin position="262"/>
        <end position="288"/>
    </location>
</feature>
<evidence type="ECO:0000256" key="2">
    <source>
        <dbReference type="ARBA" id="ARBA00008574"/>
    </source>
</evidence>
<evidence type="ECO:0000256" key="4">
    <source>
        <dbReference type="ARBA" id="ARBA00022692"/>
    </source>
</evidence>
<accession>A0A1B9GMB5</accession>
<evidence type="ECO:0000259" key="13">
    <source>
        <dbReference type="Pfam" id="PF01529"/>
    </source>
</evidence>
<keyword evidence="6 11" id="KW-0472">Membrane</keyword>
<keyword evidence="4 11" id="KW-0812">Transmembrane</keyword>
<dbReference type="PANTHER" id="PTHR22883:SF301">
    <property type="entry name" value="PALMITOYLTRANSFERASE ZDHHC12"/>
    <property type="match status" value="1"/>
</dbReference>
<feature type="transmembrane region" description="Helical" evidence="11">
    <location>
        <begin position="173"/>
        <end position="195"/>
    </location>
</feature>
<dbReference type="GO" id="GO:0006612">
    <property type="term" value="P:protein targeting to membrane"/>
    <property type="evidence" value="ECO:0007669"/>
    <property type="project" value="TreeGrafter"/>
</dbReference>
<protein>
    <recommendedName>
        <fullName evidence="11">Palmitoyltransferase</fullName>
        <ecNumber evidence="11">2.3.1.225</ecNumber>
    </recommendedName>
</protein>
<evidence type="ECO:0000256" key="11">
    <source>
        <dbReference type="RuleBase" id="RU079119"/>
    </source>
</evidence>
<feature type="transmembrane region" description="Helical" evidence="11">
    <location>
        <begin position="20"/>
        <end position="40"/>
    </location>
</feature>
<comment type="catalytic activity">
    <reaction evidence="10 11">
        <text>L-cysteinyl-[protein] + hexadecanoyl-CoA = S-hexadecanoyl-L-cysteinyl-[protein] + CoA</text>
        <dbReference type="Rhea" id="RHEA:36683"/>
        <dbReference type="Rhea" id="RHEA-COMP:10131"/>
        <dbReference type="Rhea" id="RHEA-COMP:11032"/>
        <dbReference type="ChEBI" id="CHEBI:29950"/>
        <dbReference type="ChEBI" id="CHEBI:57287"/>
        <dbReference type="ChEBI" id="CHEBI:57379"/>
        <dbReference type="ChEBI" id="CHEBI:74151"/>
        <dbReference type="EC" id="2.3.1.225"/>
    </reaction>
</comment>
<dbReference type="AlphaFoldDB" id="A0A1B9GMB5"/>
<dbReference type="Proteomes" id="UP000092666">
    <property type="component" value="Unassembled WGS sequence"/>
</dbReference>
<sequence>MREFMPTAALIDKELGHPTLARIYAVLPTALIVPITILYLRLYLLPPSQSVPPFDPPAEIQDDKIMFECLSPAQAKAIRLANLHLDSDGADNDRIDRAADTEDIAREGEDEGDRSGYRLPPVAVERCYKGRCGGRWKPARTRHCSQCGTCRGGFDHHCPFFANCLTAAYMRTFLALLLYTPPTILILSSPLYKLIFHRARQAYLLSWTDQRLRTWWWDWTWSWVVAGGPVGRYAGGVILGWRELDRIDAVVGEGAGLRRLNAGLLLGFGIVLALISAGLAFSTITVLLSGHLTIDKGRSSAHVQAVSAIYALKMKGLPIPDELEKKVWRFSDKRWFFVPLPGISPVDPCERRSPDSAESSHPAFESDTDLAVSAGANSRPGSIQADREGKESLLKEDQGVLIQGGAIIPTLNHESPYDHGPRKNMQIVLGIHGWRWLLPWNAVRRGISDEHVLFSWPLAPDVERRLRDQAERLRTAQSHTSP</sequence>
<dbReference type="EC" id="2.3.1.225" evidence="11"/>
<dbReference type="Pfam" id="PF01529">
    <property type="entry name" value="DHHC"/>
    <property type="match status" value="1"/>
</dbReference>
<keyword evidence="7" id="KW-0564">Palmitate</keyword>
<comment type="similarity">
    <text evidence="2 11">Belongs to the DHHC palmitoyltransferase family.</text>
</comment>
<name>A0A1B9GMB5_9TREE</name>
<comment type="domain">
    <text evidence="11">The DHHC domain is required for palmitoyltransferase activity.</text>
</comment>
<keyword evidence="8" id="KW-0449">Lipoprotein</keyword>
<gene>
    <name evidence="14" type="ORF">I316_06134</name>
</gene>
<dbReference type="PANTHER" id="PTHR22883">
    <property type="entry name" value="ZINC FINGER DHHC DOMAIN CONTAINING PROTEIN"/>
    <property type="match status" value="1"/>
</dbReference>
<evidence type="ECO:0000313" key="14">
    <source>
        <dbReference type="EMBL" id="OCF32220.1"/>
    </source>
</evidence>
<proteinExistence type="inferred from homology"/>
<dbReference type="InterPro" id="IPR039859">
    <property type="entry name" value="PFA4/ZDH16/20/ERF2-like"/>
</dbReference>
<dbReference type="OrthoDB" id="302728at2759"/>
<dbReference type="GO" id="GO:0005794">
    <property type="term" value="C:Golgi apparatus"/>
    <property type="evidence" value="ECO:0007669"/>
    <property type="project" value="TreeGrafter"/>
</dbReference>
<evidence type="ECO:0000256" key="10">
    <source>
        <dbReference type="ARBA" id="ARBA00048048"/>
    </source>
</evidence>
<evidence type="ECO:0000256" key="8">
    <source>
        <dbReference type="ARBA" id="ARBA00023288"/>
    </source>
</evidence>
<dbReference type="EMBL" id="KI669510">
    <property type="protein sequence ID" value="OCF32220.1"/>
    <property type="molecule type" value="Genomic_DNA"/>
</dbReference>
<keyword evidence="15" id="KW-1185">Reference proteome</keyword>
<evidence type="ECO:0000256" key="9">
    <source>
        <dbReference type="ARBA" id="ARBA00023315"/>
    </source>
</evidence>
<dbReference type="InterPro" id="IPR001594">
    <property type="entry name" value="Palmitoyltrfase_DHHC"/>
</dbReference>
<dbReference type="PROSITE" id="PS50216">
    <property type="entry name" value="DHHC"/>
    <property type="match status" value="1"/>
</dbReference>
<feature type="region of interest" description="Disordered" evidence="12">
    <location>
        <begin position="348"/>
        <end position="390"/>
    </location>
</feature>
<feature type="transmembrane region" description="Helical" evidence="11">
    <location>
        <begin position="221"/>
        <end position="241"/>
    </location>
</feature>
<dbReference type="STRING" id="1296120.A0A1B9GMB5"/>
<dbReference type="GO" id="GO:0019706">
    <property type="term" value="F:protein-cysteine S-palmitoyltransferase activity"/>
    <property type="evidence" value="ECO:0007669"/>
    <property type="project" value="UniProtKB-EC"/>
</dbReference>
<evidence type="ECO:0000256" key="7">
    <source>
        <dbReference type="ARBA" id="ARBA00023139"/>
    </source>
</evidence>